<gene>
    <name evidence="1" type="ORF">DXD13_04175</name>
</gene>
<dbReference type="CDD" id="cd11539">
    <property type="entry name" value="NTP-PPase_u2"/>
    <property type="match status" value="1"/>
</dbReference>
<dbReference type="EMBL" id="QSQP01000004">
    <property type="protein sequence ID" value="RGK44144.1"/>
    <property type="molecule type" value="Genomic_DNA"/>
</dbReference>
<protein>
    <recommendedName>
        <fullName evidence="3">NTP pyrophosphohydrolase MazG putative catalytic core domain-containing protein</fullName>
    </recommendedName>
</protein>
<sequence>MVFRKICNDTSTMSATELAHNFVFVKNREAWYRDFDREIPVRDLMREICAKHAAPADADELTDEELDEILYDNLQFGTDDLEGVFALLYMALYGMTDVRAWLERYETTGLPTTNRPEVLQECVGTYGAEAQVDMAVEEMSELTKALLKYRRKAAQGSKDLEAARENILEEVADVIIMLTQLIMIYGGRDLVQETIENKVDRQIKRLANTEGETGSEVAQEVLQPAT</sequence>
<evidence type="ECO:0008006" key="3">
    <source>
        <dbReference type="Google" id="ProtNLM"/>
    </source>
</evidence>
<evidence type="ECO:0000313" key="2">
    <source>
        <dbReference type="Proteomes" id="UP000261052"/>
    </source>
</evidence>
<reference evidence="1 2" key="1">
    <citation type="submission" date="2018-08" db="EMBL/GenBank/DDBJ databases">
        <title>A genome reference for cultivated species of the human gut microbiota.</title>
        <authorList>
            <person name="Zou Y."/>
            <person name="Xue W."/>
            <person name="Luo G."/>
        </authorList>
    </citation>
    <scope>NUCLEOTIDE SEQUENCE [LARGE SCALE GENOMIC DNA]</scope>
    <source>
        <strain evidence="1 2">TF11-15AC</strain>
    </source>
</reference>
<dbReference type="AlphaFoldDB" id="A0A3E4M3B2"/>
<evidence type="ECO:0000313" key="1">
    <source>
        <dbReference type="EMBL" id="RGK44144.1"/>
    </source>
</evidence>
<accession>A0A3E4M3B2</accession>
<dbReference type="SUPFAM" id="SSF101386">
    <property type="entry name" value="all-alpha NTP pyrophosphatases"/>
    <property type="match status" value="1"/>
</dbReference>
<proteinExistence type="predicted"/>
<dbReference type="Proteomes" id="UP000261052">
    <property type="component" value="Unassembled WGS sequence"/>
</dbReference>
<dbReference type="Gene3D" id="1.10.287.1080">
    <property type="entry name" value="MazG-like"/>
    <property type="match status" value="1"/>
</dbReference>
<dbReference type="RefSeq" id="WP_117685444.1">
    <property type="nucleotide sequence ID" value="NZ_QSQP01000004.1"/>
</dbReference>
<organism evidence="1 2">
    <name type="scientific">Agathobacter rectalis</name>
    <dbReference type="NCBI Taxonomy" id="39491"/>
    <lineage>
        <taxon>Bacteria</taxon>
        <taxon>Bacillati</taxon>
        <taxon>Bacillota</taxon>
        <taxon>Clostridia</taxon>
        <taxon>Lachnospirales</taxon>
        <taxon>Lachnospiraceae</taxon>
        <taxon>Agathobacter</taxon>
    </lineage>
</organism>
<name>A0A3E4M3B2_9FIRM</name>
<comment type="caution">
    <text evidence="1">The sequence shown here is derived from an EMBL/GenBank/DDBJ whole genome shotgun (WGS) entry which is preliminary data.</text>
</comment>